<dbReference type="EMBL" id="JACXVP010000002">
    <property type="protein sequence ID" value="KAG5620634.1"/>
    <property type="molecule type" value="Genomic_DNA"/>
</dbReference>
<gene>
    <name evidence="3" type="ORF">H5410_005852</name>
</gene>
<keyword evidence="4" id="KW-1185">Reference proteome</keyword>
<dbReference type="Proteomes" id="UP000824120">
    <property type="component" value="Chromosome 2"/>
</dbReference>
<keyword evidence="1" id="KW-0175">Coiled coil</keyword>
<feature type="region of interest" description="Disordered" evidence="2">
    <location>
        <begin position="133"/>
        <end position="271"/>
    </location>
</feature>
<feature type="compositionally biased region" description="Polar residues" evidence="2">
    <location>
        <begin position="211"/>
        <end position="234"/>
    </location>
</feature>
<dbReference type="OrthoDB" id="1744413at2759"/>
<dbReference type="PANTHER" id="PTHR36607:SF20">
    <property type="entry name" value="AMINOTRANSFERASE-LIKE PLANT MOBILE DOMAIN-CONTAINING PROTEIN"/>
    <property type="match status" value="1"/>
</dbReference>
<name>A0A9J6A8L2_SOLCO</name>
<proteinExistence type="predicted"/>
<evidence type="ECO:0000256" key="1">
    <source>
        <dbReference type="SAM" id="Coils"/>
    </source>
</evidence>
<evidence type="ECO:0000256" key="2">
    <source>
        <dbReference type="SAM" id="MobiDB-lite"/>
    </source>
</evidence>
<feature type="coiled-coil region" evidence="1">
    <location>
        <begin position="425"/>
        <end position="508"/>
    </location>
</feature>
<reference evidence="3 4" key="1">
    <citation type="submission" date="2020-09" db="EMBL/GenBank/DDBJ databases">
        <title>De no assembly of potato wild relative species, Solanum commersonii.</title>
        <authorList>
            <person name="Cho K."/>
        </authorList>
    </citation>
    <scope>NUCLEOTIDE SEQUENCE [LARGE SCALE GENOMIC DNA]</scope>
    <source>
        <strain evidence="3">LZ3.2</strain>
        <tissue evidence="3">Leaf</tissue>
    </source>
</reference>
<accession>A0A9J6A8L2</accession>
<evidence type="ECO:0000313" key="3">
    <source>
        <dbReference type="EMBL" id="KAG5620634.1"/>
    </source>
</evidence>
<comment type="caution">
    <text evidence="3">The sequence shown here is derived from an EMBL/GenBank/DDBJ whole genome shotgun (WGS) entry which is preliminary data.</text>
</comment>
<feature type="compositionally biased region" description="Polar residues" evidence="2">
    <location>
        <begin position="159"/>
        <end position="173"/>
    </location>
</feature>
<sequence>MAKCFNFTDAQKLFQQDDARRLYHLAMLQGRDFHLIGNGKLSNSWNEYIISLRSDYVTLRNDSNFIVESYNPIRFSRQFGFCQDVPEDLVERPYDGTLLTLVQLWNSSFRLNTFSKVIIPTCPLEGAPLMTREYKTKQDSTSTSSKGASNQSKEKSHPSSKSQVKSNDTLQVAKSSSKSKTKKDGDVPAKSKLRRLTLASKATSPAPEVGHSSSGTNELHVSSDNGNDQTSNLETPCDEISHMYASPDGVRRPNASPSPTDRHWNRPKRKAQELDDICCGIDISDSIVIDDNNFVDEDSNSASLFELAKQLDLQELNGGDLNNGAVADFTIDLNGLDTAAKDFHSSINDVMPSLEVVPPRKSSSNDVIPSLEVAPPRKSLNGFRELESSIASTLEEIRKVNIIDVSSLEDHVENFFKSYAEYDTLRSSKMTKESHENALSDAQRRLDGANMAHEKLYGSMEKLQATLADVEKDLKALTYKKKKVTALINKYQEKLSKSQENVTITEGEIYTIEENNVMSNDEVERLAKLEGAVEKSR</sequence>
<dbReference type="PANTHER" id="PTHR36607">
    <property type="entry name" value="1,2-DIHYDROXY-3-KETO-5-METHYLTHIOPENTENE DIOXYGENASE 4"/>
    <property type="match status" value="1"/>
</dbReference>
<protein>
    <submittedName>
        <fullName evidence="3">Uncharacterized protein</fullName>
    </submittedName>
</protein>
<dbReference type="AlphaFoldDB" id="A0A9J6A8L2"/>
<organism evidence="3 4">
    <name type="scientific">Solanum commersonii</name>
    <name type="common">Commerson's wild potato</name>
    <name type="synonym">Commerson's nightshade</name>
    <dbReference type="NCBI Taxonomy" id="4109"/>
    <lineage>
        <taxon>Eukaryota</taxon>
        <taxon>Viridiplantae</taxon>
        <taxon>Streptophyta</taxon>
        <taxon>Embryophyta</taxon>
        <taxon>Tracheophyta</taxon>
        <taxon>Spermatophyta</taxon>
        <taxon>Magnoliopsida</taxon>
        <taxon>eudicotyledons</taxon>
        <taxon>Gunneridae</taxon>
        <taxon>Pentapetalae</taxon>
        <taxon>asterids</taxon>
        <taxon>lamiids</taxon>
        <taxon>Solanales</taxon>
        <taxon>Solanaceae</taxon>
        <taxon>Solanoideae</taxon>
        <taxon>Solaneae</taxon>
        <taxon>Solanum</taxon>
    </lineage>
</organism>
<evidence type="ECO:0000313" key="4">
    <source>
        <dbReference type="Proteomes" id="UP000824120"/>
    </source>
</evidence>